<reference evidence="2" key="2">
    <citation type="submission" date="2020-09" db="EMBL/GenBank/DDBJ databases">
        <authorList>
            <person name="Sun Q."/>
            <person name="Zhou Y."/>
        </authorList>
    </citation>
    <scope>NUCLEOTIDE SEQUENCE</scope>
    <source>
        <strain evidence="2">CGMCC 1.12919</strain>
    </source>
</reference>
<accession>A0A916UYD3</accession>
<keyword evidence="3" id="KW-1185">Reference proteome</keyword>
<evidence type="ECO:0000256" key="1">
    <source>
        <dbReference type="SAM" id="MobiDB-lite"/>
    </source>
</evidence>
<reference evidence="2" key="1">
    <citation type="journal article" date="2014" name="Int. J. Syst. Evol. Microbiol.">
        <title>Complete genome sequence of Corynebacterium casei LMG S-19264T (=DSM 44701T), isolated from a smear-ripened cheese.</title>
        <authorList>
            <consortium name="US DOE Joint Genome Institute (JGI-PGF)"/>
            <person name="Walter F."/>
            <person name="Albersmeier A."/>
            <person name="Kalinowski J."/>
            <person name="Ruckert C."/>
        </authorList>
    </citation>
    <scope>NUCLEOTIDE SEQUENCE</scope>
    <source>
        <strain evidence="2">CGMCC 1.12919</strain>
    </source>
</reference>
<feature type="compositionally biased region" description="Basic and acidic residues" evidence="1">
    <location>
        <begin position="51"/>
        <end position="62"/>
    </location>
</feature>
<gene>
    <name evidence="2" type="ORF">GCM10010994_59480</name>
</gene>
<dbReference type="RefSeq" id="WP_188612825.1">
    <property type="nucleotide sequence ID" value="NZ_BMGG01000015.1"/>
</dbReference>
<dbReference type="Proteomes" id="UP000637002">
    <property type="component" value="Unassembled WGS sequence"/>
</dbReference>
<proteinExistence type="predicted"/>
<name>A0A916UYD3_9HYPH</name>
<sequence length="62" mass="6735">MTNVPGSAPAISMKEFNDRAKRVSGALGEVRPEETEEAAPVRPEETVSLDKLAEGIKPLEER</sequence>
<dbReference type="EMBL" id="BMGG01000015">
    <property type="protein sequence ID" value="GGC93798.1"/>
    <property type="molecule type" value="Genomic_DNA"/>
</dbReference>
<comment type="caution">
    <text evidence="2">The sequence shown here is derived from an EMBL/GenBank/DDBJ whole genome shotgun (WGS) entry which is preliminary data.</text>
</comment>
<organism evidence="2 3">
    <name type="scientific">Chelatococcus reniformis</name>
    <dbReference type="NCBI Taxonomy" id="1494448"/>
    <lineage>
        <taxon>Bacteria</taxon>
        <taxon>Pseudomonadati</taxon>
        <taxon>Pseudomonadota</taxon>
        <taxon>Alphaproteobacteria</taxon>
        <taxon>Hyphomicrobiales</taxon>
        <taxon>Chelatococcaceae</taxon>
        <taxon>Chelatococcus</taxon>
    </lineage>
</organism>
<evidence type="ECO:0000313" key="3">
    <source>
        <dbReference type="Proteomes" id="UP000637002"/>
    </source>
</evidence>
<protein>
    <submittedName>
        <fullName evidence="2">Uncharacterized protein</fullName>
    </submittedName>
</protein>
<feature type="region of interest" description="Disordered" evidence="1">
    <location>
        <begin position="25"/>
        <end position="62"/>
    </location>
</feature>
<evidence type="ECO:0000313" key="2">
    <source>
        <dbReference type="EMBL" id="GGC93798.1"/>
    </source>
</evidence>
<dbReference type="AlphaFoldDB" id="A0A916UYD3"/>